<reference evidence="7 8" key="1">
    <citation type="submission" date="2024-01" db="EMBL/GenBank/DDBJ databases">
        <title>The genomes of 5 underutilized Papilionoideae crops provide insights into root nodulation and disease resistanc.</title>
        <authorList>
            <person name="Jiang F."/>
        </authorList>
    </citation>
    <scope>NUCLEOTIDE SEQUENCE [LARGE SCALE GENOMIC DNA]</scope>
    <source>
        <strain evidence="7">LVBAO_FW01</strain>
        <tissue evidence="7">Leaves</tissue>
    </source>
</reference>
<keyword evidence="8" id="KW-1185">Reference proteome</keyword>
<dbReference type="Pfam" id="PF00069">
    <property type="entry name" value="Pkinase"/>
    <property type="match status" value="1"/>
</dbReference>
<keyword evidence="1" id="KW-0808">Transferase</keyword>
<feature type="region of interest" description="Disordered" evidence="5">
    <location>
        <begin position="950"/>
        <end position="972"/>
    </location>
</feature>
<feature type="region of interest" description="Disordered" evidence="5">
    <location>
        <begin position="684"/>
        <end position="786"/>
    </location>
</feature>
<feature type="compositionally biased region" description="Basic and acidic residues" evidence="5">
    <location>
        <begin position="529"/>
        <end position="543"/>
    </location>
</feature>
<feature type="compositionally biased region" description="Basic and acidic residues" evidence="5">
    <location>
        <begin position="756"/>
        <end position="786"/>
    </location>
</feature>
<feature type="region of interest" description="Disordered" evidence="5">
    <location>
        <begin position="805"/>
        <end position="931"/>
    </location>
</feature>
<feature type="compositionally biased region" description="Low complexity" evidence="5">
    <location>
        <begin position="956"/>
        <end position="971"/>
    </location>
</feature>
<protein>
    <recommendedName>
        <fullName evidence="6">Protein kinase domain-containing protein</fullName>
    </recommendedName>
</protein>
<feature type="compositionally biased region" description="Basic and acidic residues" evidence="5">
    <location>
        <begin position="448"/>
        <end position="464"/>
    </location>
</feature>
<feature type="region of interest" description="Disordered" evidence="5">
    <location>
        <begin position="607"/>
        <end position="656"/>
    </location>
</feature>
<dbReference type="PROSITE" id="PS50011">
    <property type="entry name" value="PROTEIN_KINASE_DOM"/>
    <property type="match status" value="1"/>
</dbReference>
<gene>
    <name evidence="7" type="ORF">VNO77_15489</name>
</gene>
<organism evidence="7 8">
    <name type="scientific">Canavalia gladiata</name>
    <name type="common">Sword bean</name>
    <name type="synonym">Dolichos gladiatus</name>
    <dbReference type="NCBI Taxonomy" id="3824"/>
    <lineage>
        <taxon>Eukaryota</taxon>
        <taxon>Viridiplantae</taxon>
        <taxon>Streptophyta</taxon>
        <taxon>Embryophyta</taxon>
        <taxon>Tracheophyta</taxon>
        <taxon>Spermatophyta</taxon>
        <taxon>Magnoliopsida</taxon>
        <taxon>eudicotyledons</taxon>
        <taxon>Gunneridae</taxon>
        <taxon>Pentapetalae</taxon>
        <taxon>rosids</taxon>
        <taxon>fabids</taxon>
        <taxon>Fabales</taxon>
        <taxon>Fabaceae</taxon>
        <taxon>Papilionoideae</taxon>
        <taxon>50 kb inversion clade</taxon>
        <taxon>NPAAA clade</taxon>
        <taxon>indigoferoid/millettioid clade</taxon>
        <taxon>Phaseoleae</taxon>
        <taxon>Canavalia</taxon>
    </lineage>
</organism>
<dbReference type="PANTHER" id="PTHR43671">
    <property type="entry name" value="SERINE/THREONINE-PROTEIN KINASE NEK"/>
    <property type="match status" value="1"/>
</dbReference>
<name>A0AAN9M4E4_CANGL</name>
<dbReference type="CDD" id="cd08215">
    <property type="entry name" value="STKc_Nek"/>
    <property type="match status" value="1"/>
</dbReference>
<sequence length="1043" mass="116243">MESSDKMEHYQVIEQIGRGALGATFLVLHKTEKKRYVLKKIRLAKQADKSKVTAQQEMDLIAKLYYPYIVEYKDAWVEKEDYICIITGYCEGGDMAQNIKKARGSFFSEEKVCKWMTQLLLALDYLHSNRVLHRDLKCSNIFLTKENNIRLGDFGLAKLLITEDLASPVVGTLKYMCPEVLAGTPYGYKSDMWSLGCCMFEIVAHQPAFRAPDRAGLINKINRSSISPLPIVYSSTLKQLIKSMLRKNPEHRPTAAELLRHPHLQPFVLRCRRNASSVFLPVHLISSNSKDKTKNKSSGDEGHRDKETELAGLVNHLERVYPIEGNGDVQTQNRLKDGKLAVSFSAEDNLETKMVDPTSYTLEFSTSISGSKDGSTTSESTICSVCKEGDFKNRLPRDTADSEITSTSTLDSVHEEQGFAAEQFQKSYAIDINMAITKVENTFSNEGFNKDEAQSEDAKPEDSSKSIMSSEDSNSNDKDESIDEITSKSRQDSVHEEQGFTAEHFQKSDVVDTNAMSTKVEDTFSNEGFNKDEAQSEDAKPENSSKSIMSSEDSNNNDKDESIDEIISKSMQDSVHEKQGFTAEHFQKSDVVDTDAMSTKVEDILSNEMFDKAETQREDAKPEDLMFNENCNGIDKGESFDEITSNSMPDSVHEEQEFAAENFQKSDVIDINAVTTKIEDNLCDEAFDKPKEQSEDAKPESSSESIISGETSHANDKDGSIDEILSKRTLDSLPEEQSLASEHSQTLDAIDINEVNMKDEDNKLSNEGFDKAEAQRKDPEDSNEDNKVYYLHLSSDGSIDEIASKRTLDSLPEEEGLAAEHSQTSDAIDINEVNMKDEDNKLSNEDFDKAEARRKDPEDSSKSMSSEDSNNNDIDGSINMERSSSNMHPVKVEHNTETKSCLKENENPEAFTKDSHMDSLTSKSNDTLAGRHEGRENTHIISCSTHKDDHAVADDNPPNGVSSSTPVSVGGDKSKRALANTCQQRADALESLLELCAQLLKQGKLEELAAVLKPFGEDTVSSRETAIWLAKSLMSSQKLHPET</sequence>
<feature type="compositionally biased region" description="Polar residues" evidence="5">
    <location>
        <begin position="918"/>
        <end position="927"/>
    </location>
</feature>
<feature type="compositionally biased region" description="Polar residues" evidence="5">
    <location>
        <begin position="544"/>
        <end position="554"/>
    </location>
</feature>
<dbReference type="SUPFAM" id="SSF56112">
    <property type="entry name" value="Protein kinase-like (PK-like)"/>
    <property type="match status" value="1"/>
</dbReference>
<dbReference type="SMART" id="SM00220">
    <property type="entry name" value="S_TKc"/>
    <property type="match status" value="1"/>
</dbReference>
<dbReference type="GO" id="GO:0007017">
    <property type="term" value="P:microtubule-based process"/>
    <property type="evidence" value="ECO:0007669"/>
    <property type="project" value="TreeGrafter"/>
</dbReference>
<feature type="compositionally biased region" description="Polar residues" evidence="5">
    <location>
        <begin position="402"/>
        <end position="411"/>
    </location>
</feature>
<accession>A0AAN9M4E4</accession>
<evidence type="ECO:0000256" key="3">
    <source>
        <dbReference type="ARBA" id="ARBA00022777"/>
    </source>
</evidence>
<dbReference type="InterPro" id="IPR011009">
    <property type="entry name" value="Kinase-like_dom_sf"/>
</dbReference>
<keyword evidence="4" id="KW-0067">ATP-binding</keyword>
<dbReference type="FunFam" id="1.10.510.10:FF:000597">
    <property type="entry name" value="serine/threonine-protein kinase Nek6 isoform X2"/>
    <property type="match status" value="1"/>
</dbReference>
<evidence type="ECO:0000256" key="5">
    <source>
        <dbReference type="SAM" id="MobiDB-lite"/>
    </source>
</evidence>
<evidence type="ECO:0000256" key="4">
    <source>
        <dbReference type="ARBA" id="ARBA00022840"/>
    </source>
</evidence>
<dbReference type="InterPro" id="IPR000719">
    <property type="entry name" value="Prot_kinase_dom"/>
</dbReference>
<evidence type="ECO:0000313" key="7">
    <source>
        <dbReference type="EMBL" id="KAK7345082.1"/>
    </source>
</evidence>
<dbReference type="InterPro" id="IPR050660">
    <property type="entry name" value="NEK_Ser/Thr_kinase"/>
</dbReference>
<dbReference type="GO" id="GO:0005524">
    <property type="term" value="F:ATP binding"/>
    <property type="evidence" value="ECO:0007669"/>
    <property type="project" value="UniProtKB-KW"/>
</dbReference>
<feature type="compositionally biased region" description="Basic and acidic residues" evidence="5">
    <location>
        <begin position="713"/>
        <end position="730"/>
    </location>
</feature>
<dbReference type="PROSITE" id="PS00108">
    <property type="entry name" value="PROTEIN_KINASE_ST"/>
    <property type="match status" value="1"/>
</dbReference>
<feature type="compositionally biased region" description="Basic and acidic residues" evidence="5">
    <location>
        <begin position="475"/>
        <end position="510"/>
    </location>
</feature>
<dbReference type="EMBL" id="JAYMYQ010000003">
    <property type="protein sequence ID" value="KAK7345082.1"/>
    <property type="molecule type" value="Genomic_DNA"/>
</dbReference>
<evidence type="ECO:0000313" key="8">
    <source>
        <dbReference type="Proteomes" id="UP001367508"/>
    </source>
</evidence>
<dbReference type="Gene3D" id="1.10.510.10">
    <property type="entry name" value="Transferase(Phosphotransferase) domain 1"/>
    <property type="match status" value="1"/>
</dbReference>
<dbReference type="Gene3D" id="3.30.200.20">
    <property type="entry name" value="Phosphorylase Kinase, domain 1"/>
    <property type="match status" value="1"/>
</dbReference>
<keyword evidence="2" id="KW-0547">Nucleotide-binding</keyword>
<feature type="compositionally biased region" description="Basic and acidic residues" evidence="5">
    <location>
        <begin position="890"/>
        <end position="917"/>
    </location>
</feature>
<keyword evidence="3" id="KW-0418">Kinase</keyword>
<dbReference type="GO" id="GO:0004674">
    <property type="term" value="F:protein serine/threonine kinase activity"/>
    <property type="evidence" value="ECO:0007669"/>
    <property type="project" value="TreeGrafter"/>
</dbReference>
<feature type="compositionally biased region" description="Basic and acidic residues" evidence="5">
    <location>
        <begin position="834"/>
        <end position="861"/>
    </location>
</feature>
<feature type="compositionally biased region" description="Basic and acidic residues" evidence="5">
    <location>
        <begin position="574"/>
        <end position="591"/>
    </location>
</feature>
<feature type="region of interest" description="Disordered" evidence="5">
    <location>
        <begin position="394"/>
        <end position="413"/>
    </location>
</feature>
<evidence type="ECO:0000259" key="6">
    <source>
        <dbReference type="PROSITE" id="PS50011"/>
    </source>
</evidence>
<proteinExistence type="predicted"/>
<dbReference type="Proteomes" id="UP001367508">
    <property type="component" value="Unassembled WGS sequence"/>
</dbReference>
<evidence type="ECO:0000256" key="1">
    <source>
        <dbReference type="ARBA" id="ARBA00022679"/>
    </source>
</evidence>
<dbReference type="AlphaFoldDB" id="A0AAN9M4E4"/>
<feature type="region of interest" description="Disordered" evidence="5">
    <location>
        <begin position="447"/>
        <end position="595"/>
    </location>
</feature>
<dbReference type="InterPro" id="IPR008271">
    <property type="entry name" value="Ser/Thr_kinase_AS"/>
</dbReference>
<feature type="compositionally biased region" description="Polar residues" evidence="5">
    <location>
        <begin position="738"/>
        <end position="747"/>
    </location>
</feature>
<feature type="domain" description="Protein kinase" evidence="6">
    <location>
        <begin position="10"/>
        <end position="264"/>
    </location>
</feature>
<feature type="compositionally biased region" description="Low complexity" evidence="5">
    <location>
        <begin position="862"/>
        <end position="880"/>
    </location>
</feature>
<dbReference type="PANTHER" id="PTHR43671:SF88">
    <property type="entry name" value="SERINE_THREONINE-KINASE NEK7-LIKE PROTEIN"/>
    <property type="match status" value="1"/>
</dbReference>
<evidence type="ECO:0000256" key="2">
    <source>
        <dbReference type="ARBA" id="ARBA00022741"/>
    </source>
</evidence>
<comment type="caution">
    <text evidence="7">The sequence shown here is derived from an EMBL/GenBank/DDBJ whole genome shotgun (WGS) entry which is preliminary data.</text>
</comment>
<feature type="compositionally biased region" description="Basic and acidic residues" evidence="5">
    <location>
        <begin position="609"/>
        <end position="624"/>
    </location>
</feature>
<dbReference type="GO" id="GO:0055028">
    <property type="term" value="C:cortical microtubule"/>
    <property type="evidence" value="ECO:0007669"/>
    <property type="project" value="TreeGrafter"/>
</dbReference>
<feature type="compositionally biased region" description="Basic and acidic residues" evidence="5">
    <location>
        <begin position="686"/>
        <end position="701"/>
    </location>
</feature>